<sequence length="523" mass="55009">MDAWRQSQLDEGKKKIRADMEANGELDGLTEQQIDDKIAGSAQYKEVDKEYGVGSDFWRNGTALTGLLAGALGGNVTGGMAAGAAPYVAGLIKSVADGHESARIALHTLASAVLVQLQGGNAAAGAAGGFIASSGSEALSLAFYNKKPDKLSPDEKTVIVNLVAALGAAGGSVAAGNSSGTGSGANAARVEVENNYLSSTEKSRQTYLNNKQNLTPEEQKDKERLNRKDLESDMAVYAACTGTGADCQVEREKAKAAQDTYFSQTYLNPKEAQAGYQQIMNLLNSTDPNAKEVFNILEGYTQAFMTFGYTEEEARARAGAYVGSMYIAGGVSAVVASGVLTKQFGKDVAVNGSNGKGSLIDGASNVNSTAKVKVEYEPEGTYINQTSHPTGGSNLCGPTSCAMVISDNEGNVVNLDSVVQQFDNIRPTGVNVYEMNGVLIKNGLSSESTLTLTANQLRELSLQNKATIVGVKAGDGGHFLIVDSYKVIDNVGYYMIRDPYNGAMGVRADILESKLNHNGVFLK</sequence>
<feature type="compositionally biased region" description="Basic and acidic residues" evidence="5">
    <location>
        <begin position="217"/>
        <end position="227"/>
    </location>
</feature>
<feature type="region of interest" description="Disordered" evidence="5">
    <location>
        <begin position="207"/>
        <end position="227"/>
    </location>
</feature>
<evidence type="ECO:0000256" key="3">
    <source>
        <dbReference type="ARBA" id="ARBA00022913"/>
    </source>
</evidence>
<comment type="caution">
    <text evidence="8">The sequence shown here is derived from an EMBL/GenBank/DDBJ whole genome shotgun (WGS) entry which is preliminary data.</text>
</comment>
<dbReference type="InterPro" id="IPR049271">
    <property type="entry name" value="DUF6862"/>
</dbReference>
<keyword evidence="9" id="KW-1185">Reference proteome</keyword>
<dbReference type="Proteomes" id="UP001286589">
    <property type="component" value="Unassembled WGS sequence"/>
</dbReference>
<organism evidence="8 9">
    <name type="scientific">Phytobacter ursingii</name>
    <dbReference type="NCBI Taxonomy" id="1972431"/>
    <lineage>
        <taxon>Bacteria</taxon>
        <taxon>Pseudomonadati</taxon>
        <taxon>Pseudomonadota</taxon>
        <taxon>Gammaproteobacteria</taxon>
        <taxon>Enterobacterales</taxon>
        <taxon>Enterobacteriaceae</taxon>
        <taxon>Phytobacter</taxon>
    </lineage>
</organism>
<feature type="domain" description="DUF6862" evidence="7">
    <location>
        <begin position="210"/>
        <end position="261"/>
    </location>
</feature>
<dbReference type="EMBL" id="JAWJAC010000003">
    <property type="protein sequence ID" value="MDV2861883.1"/>
    <property type="molecule type" value="Genomic_DNA"/>
</dbReference>
<accession>A0AB35RIS2</accession>
<dbReference type="Gene3D" id="3.90.70.10">
    <property type="entry name" value="Cysteine proteinases"/>
    <property type="match status" value="1"/>
</dbReference>
<evidence type="ECO:0000256" key="1">
    <source>
        <dbReference type="ARBA" id="ARBA00004219"/>
    </source>
</evidence>
<dbReference type="InterPro" id="IPR006914">
    <property type="entry name" value="VENN_dom"/>
</dbReference>
<name>A0AB35RIS2_9ENTR</name>
<evidence type="ECO:0000259" key="7">
    <source>
        <dbReference type="Pfam" id="PF21726"/>
    </source>
</evidence>
<proteinExistence type="predicted"/>
<evidence type="ECO:0000313" key="9">
    <source>
        <dbReference type="Proteomes" id="UP001286589"/>
    </source>
</evidence>
<comment type="subcellular location">
    <subcellularLocation>
        <location evidence="1">Target cell</location>
        <location evidence="1">Target cell cytoplasm</location>
    </subcellularLocation>
</comment>
<protein>
    <submittedName>
        <fullName evidence="8">VENN motif pre-toxin domain-containing protein</fullName>
    </submittedName>
</protein>
<evidence type="ECO:0000256" key="2">
    <source>
        <dbReference type="ARBA" id="ARBA00022656"/>
    </source>
</evidence>
<reference evidence="8 9" key="1">
    <citation type="submission" date="2023-10" db="EMBL/GenBank/DDBJ databases">
        <title>Phytobacter spp. The emergence of a new genus of hospital-origin enterobacteria encoding carbapenemases in Argentina.</title>
        <authorList>
            <person name="Vay C."/>
            <person name="Almuzara M."/>
            <person name="Traglia G.M."/>
            <person name="Campos J."/>
        </authorList>
    </citation>
    <scope>NUCLEOTIDE SEQUENCE [LARGE SCALE GENOMIC DNA]</scope>
    <source>
        <strain evidence="8 9">CVMA36</strain>
    </source>
</reference>
<dbReference type="AlphaFoldDB" id="A0AB35RIS2"/>
<keyword evidence="2" id="KW-0800">Toxin</keyword>
<evidence type="ECO:0000256" key="4">
    <source>
        <dbReference type="ARBA" id="ARBA00023026"/>
    </source>
</evidence>
<dbReference type="RefSeq" id="WP_229221513.1">
    <property type="nucleotide sequence ID" value="NZ_JAWJAC010000003.1"/>
</dbReference>
<dbReference type="Pfam" id="PF04829">
    <property type="entry name" value="PT-VENN"/>
    <property type="match status" value="1"/>
</dbReference>
<feature type="compositionally biased region" description="Polar residues" evidence="5">
    <location>
        <begin position="207"/>
        <end position="216"/>
    </location>
</feature>
<evidence type="ECO:0000259" key="6">
    <source>
        <dbReference type="Pfam" id="PF04829"/>
    </source>
</evidence>
<dbReference type="GO" id="GO:0090729">
    <property type="term" value="F:toxin activity"/>
    <property type="evidence" value="ECO:0007669"/>
    <property type="project" value="UniProtKB-KW"/>
</dbReference>
<evidence type="ECO:0000256" key="5">
    <source>
        <dbReference type="SAM" id="MobiDB-lite"/>
    </source>
</evidence>
<dbReference type="Pfam" id="PF21726">
    <property type="entry name" value="DUF6862"/>
    <property type="match status" value="1"/>
</dbReference>
<keyword evidence="4" id="KW-0843">Virulence</keyword>
<feature type="domain" description="VENN motif-containing" evidence="6">
    <location>
        <begin position="148"/>
        <end position="198"/>
    </location>
</feature>
<gene>
    <name evidence="8" type="ORF">R0H02_05320</name>
</gene>
<evidence type="ECO:0000313" key="8">
    <source>
        <dbReference type="EMBL" id="MDV2861883.1"/>
    </source>
</evidence>
<keyword evidence="3" id="KW-1266">Target cell cytoplasm</keyword>